<feature type="domain" description="CheC-like protein" evidence="3">
    <location>
        <begin position="111"/>
        <end position="147"/>
    </location>
</feature>
<dbReference type="SUPFAM" id="SSF103039">
    <property type="entry name" value="CheC-like"/>
    <property type="match status" value="1"/>
</dbReference>
<reference evidence="4" key="2">
    <citation type="submission" date="2020-09" db="EMBL/GenBank/DDBJ databases">
        <authorList>
            <person name="Sun Q."/>
            <person name="Zhou Y."/>
        </authorList>
    </citation>
    <scope>NUCLEOTIDE SEQUENCE</scope>
    <source>
        <strain evidence="4">CGMCC 1.12360</strain>
    </source>
</reference>
<dbReference type="InterPro" id="IPR007597">
    <property type="entry name" value="CheC"/>
</dbReference>
<dbReference type="EMBL" id="BMEV01000004">
    <property type="protein sequence ID" value="GGH69651.1"/>
    <property type="molecule type" value="Genomic_DNA"/>
</dbReference>
<protein>
    <submittedName>
        <fullName evidence="4">CheY-P phosphatase CheC</fullName>
    </submittedName>
</protein>
<dbReference type="GO" id="GO:0016787">
    <property type="term" value="F:hydrolase activity"/>
    <property type="evidence" value="ECO:0007669"/>
    <property type="project" value="UniProtKB-KW"/>
</dbReference>
<organism evidence="4 5">
    <name type="scientific">Compostibacillus humi</name>
    <dbReference type="NCBI Taxonomy" id="1245525"/>
    <lineage>
        <taxon>Bacteria</taxon>
        <taxon>Bacillati</taxon>
        <taxon>Bacillota</taxon>
        <taxon>Bacilli</taxon>
        <taxon>Bacillales</taxon>
        <taxon>Bacillaceae</taxon>
        <taxon>Compostibacillus</taxon>
    </lineage>
</organism>
<evidence type="ECO:0000256" key="2">
    <source>
        <dbReference type="ARBA" id="ARBA00022801"/>
    </source>
</evidence>
<accession>A0A8J2ZPI2</accession>
<evidence type="ECO:0000313" key="5">
    <source>
        <dbReference type="Proteomes" id="UP000602050"/>
    </source>
</evidence>
<proteinExistence type="predicted"/>
<keyword evidence="5" id="KW-1185">Reference proteome</keyword>
<dbReference type="GO" id="GO:0006935">
    <property type="term" value="P:chemotaxis"/>
    <property type="evidence" value="ECO:0007669"/>
    <property type="project" value="UniProtKB-KW"/>
</dbReference>
<keyword evidence="1" id="KW-0145">Chemotaxis</keyword>
<keyword evidence="2" id="KW-0378">Hydrolase</keyword>
<reference evidence="4" key="1">
    <citation type="journal article" date="2014" name="Int. J. Syst. Evol. Microbiol.">
        <title>Complete genome sequence of Corynebacterium casei LMG S-19264T (=DSM 44701T), isolated from a smear-ripened cheese.</title>
        <authorList>
            <consortium name="US DOE Joint Genome Institute (JGI-PGF)"/>
            <person name="Walter F."/>
            <person name="Albersmeier A."/>
            <person name="Kalinowski J."/>
            <person name="Ruckert C."/>
        </authorList>
    </citation>
    <scope>NUCLEOTIDE SEQUENCE</scope>
    <source>
        <strain evidence="4">CGMCC 1.12360</strain>
    </source>
</reference>
<evidence type="ECO:0000259" key="3">
    <source>
        <dbReference type="Pfam" id="PF04509"/>
    </source>
</evidence>
<evidence type="ECO:0000256" key="1">
    <source>
        <dbReference type="ARBA" id="ARBA00022500"/>
    </source>
</evidence>
<feature type="domain" description="CheC-like protein" evidence="3">
    <location>
        <begin position="10"/>
        <end position="46"/>
    </location>
</feature>
<evidence type="ECO:0000313" key="4">
    <source>
        <dbReference type="EMBL" id="GGH69651.1"/>
    </source>
</evidence>
<name>A0A8J2ZPI2_9BACI</name>
<dbReference type="InterPro" id="IPR028976">
    <property type="entry name" value="CheC-like_sf"/>
</dbReference>
<dbReference type="AlphaFoldDB" id="A0A8J2ZPI2"/>
<sequence>MEYVHLSKLQKDVLREVGNIGAGNAATSLSKLINEQIHMKVPSVNIVTFDEMMELIGGPEQVIVALLFQIYGDVPGTVYFILSVEEAESLIRKMIQDENFSLTEENGNNEMAFSALKEIGNIVTGSYLTALSDFTNIHMQPSVPYLNIDMAGALLTYGLLEISQVSDYALIIDTQIISNDSGDGITGNFFLLPKPESLSAIFQALGINGYEE</sequence>
<comment type="caution">
    <text evidence="4">The sequence shown here is derived from an EMBL/GenBank/DDBJ whole genome shotgun (WGS) entry which is preliminary data.</text>
</comment>
<dbReference type="PANTHER" id="PTHR43693:SF1">
    <property type="entry name" value="PROTEIN PHOSPHATASE CHEZ"/>
    <property type="match status" value="1"/>
</dbReference>
<dbReference type="RefSeq" id="WP_188390680.1">
    <property type="nucleotide sequence ID" value="NZ_BMEV01000004.1"/>
</dbReference>
<dbReference type="Gene3D" id="3.40.1550.10">
    <property type="entry name" value="CheC-like"/>
    <property type="match status" value="1"/>
</dbReference>
<dbReference type="Pfam" id="PF04509">
    <property type="entry name" value="CheC"/>
    <property type="match status" value="2"/>
</dbReference>
<gene>
    <name evidence="4" type="primary">cheC</name>
    <name evidence="4" type="ORF">GCM10010978_03800</name>
</gene>
<dbReference type="CDD" id="cd17909">
    <property type="entry name" value="CheC_ClassI"/>
    <property type="match status" value="1"/>
</dbReference>
<dbReference type="PANTHER" id="PTHR43693">
    <property type="entry name" value="PROTEIN PHOSPHATASE CHEZ"/>
    <property type="match status" value="1"/>
</dbReference>
<dbReference type="InterPro" id="IPR050992">
    <property type="entry name" value="CheZ_family_phosphatases"/>
</dbReference>
<dbReference type="Proteomes" id="UP000602050">
    <property type="component" value="Unassembled WGS sequence"/>
</dbReference>